<accession>A0A4Z0C5X5</accession>
<dbReference type="Pfam" id="PF00232">
    <property type="entry name" value="Glyco_hydro_1"/>
    <property type="match status" value="1"/>
</dbReference>
<evidence type="ECO:0000313" key="9">
    <source>
        <dbReference type="EMBL" id="TFZ07066.1"/>
    </source>
</evidence>
<keyword evidence="6" id="KW-0560">Oxidoreductase</keyword>
<comment type="similarity">
    <text evidence="2 6">Belongs to the dTDP-4-dehydrorhamnose reductase family.</text>
</comment>
<dbReference type="InterPro" id="IPR036291">
    <property type="entry name" value="NAD(P)-bd_dom_sf"/>
</dbReference>
<evidence type="ECO:0000256" key="5">
    <source>
        <dbReference type="ARBA" id="ARBA00048200"/>
    </source>
</evidence>
<dbReference type="EMBL" id="SMLM01000001">
    <property type="protein sequence ID" value="TFZ07066.1"/>
    <property type="molecule type" value="Genomic_DNA"/>
</dbReference>
<dbReference type="SUPFAM" id="SSF51445">
    <property type="entry name" value="(Trans)glycosidases"/>
    <property type="match status" value="1"/>
</dbReference>
<keyword evidence="6" id="KW-0521">NADP</keyword>
<dbReference type="UniPathway" id="UPA00124"/>
<protein>
    <recommendedName>
        <fullName evidence="4 6">dTDP-4-dehydrorhamnose reductase</fullName>
        <ecNumber evidence="3 6">1.1.1.133</ecNumber>
    </recommendedName>
</protein>
<dbReference type="AlphaFoldDB" id="A0A4Z0C5X5"/>
<comment type="catalytic activity">
    <reaction evidence="5 6">
        <text>dTDP-beta-L-rhamnose + NADP(+) = dTDP-4-dehydro-beta-L-rhamnose + NADPH + H(+)</text>
        <dbReference type="Rhea" id="RHEA:21796"/>
        <dbReference type="ChEBI" id="CHEBI:15378"/>
        <dbReference type="ChEBI" id="CHEBI:57510"/>
        <dbReference type="ChEBI" id="CHEBI:57783"/>
        <dbReference type="ChEBI" id="CHEBI:58349"/>
        <dbReference type="ChEBI" id="CHEBI:62830"/>
        <dbReference type="EC" id="1.1.1.133"/>
    </reaction>
</comment>
<sequence>MRRRKRRRRWHPSNTRRPAVAVPESAREREGRLELWAGPECTVNRVGDQYLDQMRYSGFERRLEDLDRLAELGITRMRFPILWERTAPDGPASADWSWADERLARLRELGVRPIAGLLHHGSGPVHTNLADPRFPELLAEYAGAVAQRFPQIDAYTPVNEPLTTARFSGLYGVWYPHGRDDRAFVRCLLGEIQGTVLAMRAIRKVNPDAQLVQTDDLGYTTVATPRLQYQADFENQRRWLTYDLLCGRVTRQHPLWDWLVHHGATEAELLALADEPCPPDILGINSYITSERFLDDRLDLYPDHLRGGNGRHRYVDVETARVLGAHIGGFSARLREACERYELPVAITEVHLGCSREEQMRWLHQAWNSAAALRDQGLDVRAVTIWAAFGTFDWDSLVTREQGHYEPGLWDVRSGEPRRTALYHVARSLGHGQMPDHPVLEGPGWWQRELRLLYPRHGELESLAVIGRPLLITGATGTLGRAYARLCDVRGLPYKLLTRRELDIADRASVEAALERWQPWAVINTAGYVRVDDAENDPRNWRENVYGPEVLATACAARGIRLMSFSSDLVFDGGKDRPYVETDEPRPLCAYGRSKHEAEQRMLAAAPDTLVVRTAAFFGPWDRYNFVTQALAAMRRGEPWHAAHDQWVSPTYVPDLVKTSLDMLVDGEHGLVHLANRGAVSWAQLAEMAAEAAGLDRNLVQHRPGAELGWVACRPRYSALDSERGAVMPTLEEGLVRYLDEVEEDEPPVPMAGS</sequence>
<comment type="function">
    <text evidence="6">Catalyzes the reduction of dTDP-6-deoxy-L-lyxo-4-hexulose to yield dTDP-L-rhamnose.</text>
</comment>
<evidence type="ECO:0000256" key="7">
    <source>
        <dbReference type="SAM" id="MobiDB-lite"/>
    </source>
</evidence>
<dbReference type="CDD" id="cd05254">
    <property type="entry name" value="dTDP_HR_like_SDR_e"/>
    <property type="match status" value="1"/>
</dbReference>
<dbReference type="Gene3D" id="3.20.20.80">
    <property type="entry name" value="Glycosidases"/>
    <property type="match status" value="1"/>
</dbReference>
<evidence type="ECO:0000256" key="4">
    <source>
        <dbReference type="ARBA" id="ARBA00017099"/>
    </source>
</evidence>
<dbReference type="InterPro" id="IPR005913">
    <property type="entry name" value="dTDP_dehydrorham_reduct"/>
</dbReference>
<reference evidence="9 10" key="1">
    <citation type="submission" date="2019-03" db="EMBL/GenBank/DDBJ databases">
        <title>Ramlibacter henchirensis DSM 14656, whole genome shotgun sequence.</title>
        <authorList>
            <person name="Zhang X."/>
            <person name="Feng G."/>
            <person name="Zhu H."/>
        </authorList>
    </citation>
    <scope>NUCLEOTIDE SEQUENCE [LARGE SCALE GENOMIC DNA]</scope>
    <source>
        <strain evidence="9 10">DSM 14656</strain>
    </source>
</reference>
<dbReference type="EC" id="1.1.1.133" evidence="3 6"/>
<dbReference type="PANTHER" id="PTHR10491">
    <property type="entry name" value="DTDP-4-DEHYDRORHAMNOSE REDUCTASE"/>
    <property type="match status" value="1"/>
</dbReference>
<feature type="region of interest" description="Disordered" evidence="7">
    <location>
        <begin position="1"/>
        <end position="25"/>
    </location>
</feature>
<evidence type="ECO:0000256" key="1">
    <source>
        <dbReference type="ARBA" id="ARBA00004781"/>
    </source>
</evidence>
<dbReference type="GO" id="GO:0008831">
    <property type="term" value="F:dTDP-4-dehydrorhamnose reductase activity"/>
    <property type="evidence" value="ECO:0007669"/>
    <property type="project" value="UniProtKB-EC"/>
</dbReference>
<comment type="caution">
    <text evidence="9">The sequence shown here is derived from an EMBL/GenBank/DDBJ whole genome shotgun (WGS) entry which is preliminary data.</text>
</comment>
<keyword evidence="10" id="KW-1185">Reference proteome</keyword>
<dbReference type="Gene3D" id="3.40.50.720">
    <property type="entry name" value="NAD(P)-binding Rossmann-like Domain"/>
    <property type="match status" value="1"/>
</dbReference>
<name>A0A4Z0C5X5_9BURK</name>
<feature type="compositionally biased region" description="Basic residues" evidence="7">
    <location>
        <begin position="1"/>
        <end position="11"/>
    </location>
</feature>
<dbReference type="SUPFAM" id="SSF51735">
    <property type="entry name" value="NAD(P)-binding Rossmann-fold domains"/>
    <property type="match status" value="1"/>
</dbReference>
<gene>
    <name evidence="9" type="ORF">EZ313_10740</name>
</gene>
<comment type="pathway">
    <text evidence="1 6">Carbohydrate biosynthesis; dTDP-L-rhamnose biosynthesis.</text>
</comment>
<evidence type="ECO:0000256" key="3">
    <source>
        <dbReference type="ARBA" id="ARBA00012929"/>
    </source>
</evidence>
<feature type="domain" description="RmlD-like substrate binding" evidence="8">
    <location>
        <begin position="470"/>
        <end position="724"/>
    </location>
</feature>
<organism evidence="9 10">
    <name type="scientific">Ramlibacter henchirensis</name>
    <dbReference type="NCBI Taxonomy" id="204072"/>
    <lineage>
        <taxon>Bacteria</taxon>
        <taxon>Pseudomonadati</taxon>
        <taxon>Pseudomonadota</taxon>
        <taxon>Betaproteobacteria</taxon>
        <taxon>Burkholderiales</taxon>
        <taxon>Comamonadaceae</taxon>
        <taxon>Ramlibacter</taxon>
    </lineage>
</organism>
<dbReference type="GO" id="GO:0004553">
    <property type="term" value="F:hydrolase activity, hydrolyzing O-glycosyl compounds"/>
    <property type="evidence" value="ECO:0007669"/>
    <property type="project" value="InterPro"/>
</dbReference>
<dbReference type="InterPro" id="IPR001360">
    <property type="entry name" value="Glyco_hydro_1"/>
</dbReference>
<proteinExistence type="inferred from homology"/>
<comment type="cofactor">
    <cofactor evidence="6">
        <name>Mg(2+)</name>
        <dbReference type="ChEBI" id="CHEBI:18420"/>
    </cofactor>
    <text evidence="6">Binds 1 Mg(2+) ion per monomer.</text>
</comment>
<dbReference type="GO" id="GO:0005975">
    <property type="term" value="P:carbohydrate metabolic process"/>
    <property type="evidence" value="ECO:0007669"/>
    <property type="project" value="InterPro"/>
</dbReference>
<evidence type="ECO:0000259" key="8">
    <source>
        <dbReference type="Pfam" id="PF04321"/>
    </source>
</evidence>
<dbReference type="Pfam" id="PF04321">
    <property type="entry name" value="RmlD_sub_bind"/>
    <property type="match status" value="1"/>
</dbReference>
<evidence type="ECO:0000256" key="6">
    <source>
        <dbReference type="RuleBase" id="RU364082"/>
    </source>
</evidence>
<dbReference type="OrthoDB" id="9803892at2"/>
<dbReference type="GO" id="GO:0019305">
    <property type="term" value="P:dTDP-rhamnose biosynthetic process"/>
    <property type="evidence" value="ECO:0007669"/>
    <property type="project" value="UniProtKB-UniPathway"/>
</dbReference>
<dbReference type="InterPro" id="IPR029903">
    <property type="entry name" value="RmlD-like-bd"/>
</dbReference>
<dbReference type="InterPro" id="IPR017853">
    <property type="entry name" value="GH"/>
</dbReference>
<dbReference type="Gene3D" id="3.90.25.10">
    <property type="entry name" value="UDP-galactose 4-epimerase, domain 1"/>
    <property type="match status" value="1"/>
</dbReference>
<dbReference type="PANTHER" id="PTHR10491:SF4">
    <property type="entry name" value="METHIONINE ADENOSYLTRANSFERASE 2 SUBUNIT BETA"/>
    <property type="match status" value="1"/>
</dbReference>
<evidence type="ECO:0000256" key="2">
    <source>
        <dbReference type="ARBA" id="ARBA00010944"/>
    </source>
</evidence>
<dbReference type="Proteomes" id="UP000298180">
    <property type="component" value="Unassembled WGS sequence"/>
</dbReference>
<evidence type="ECO:0000313" key="10">
    <source>
        <dbReference type="Proteomes" id="UP000298180"/>
    </source>
</evidence>